<protein>
    <recommendedName>
        <fullName evidence="11">CRESS-DNA virus Rep endonuclease domain-containing protein</fullName>
    </recommendedName>
</protein>
<geneLocation type="plastid" evidence="12"/>
<evidence type="ECO:0000313" key="12">
    <source>
        <dbReference type="EMBL" id="QCI07407.1"/>
    </source>
</evidence>
<keyword evidence="10" id="KW-0238">DNA-binding</keyword>
<evidence type="ECO:0000256" key="4">
    <source>
        <dbReference type="ARBA" id="ARBA00022722"/>
    </source>
</evidence>
<evidence type="ECO:0000256" key="7">
    <source>
        <dbReference type="ARBA" id="ARBA00022759"/>
    </source>
</evidence>
<dbReference type="SUPFAM" id="SSF55464">
    <property type="entry name" value="Origin of replication-binding domain, RBD-like"/>
    <property type="match status" value="1"/>
</dbReference>
<gene>
    <name evidence="12" type="primary">orf157</name>
</gene>
<evidence type="ECO:0000256" key="9">
    <source>
        <dbReference type="ARBA" id="ARBA00023124"/>
    </source>
</evidence>
<dbReference type="GO" id="GO:0000166">
    <property type="term" value="F:nucleotide binding"/>
    <property type="evidence" value="ECO:0007669"/>
    <property type="project" value="UniProtKB-KW"/>
</dbReference>
<dbReference type="PROSITE" id="PS52020">
    <property type="entry name" value="CRESS_DNA_REP"/>
    <property type="match status" value="1"/>
</dbReference>
<evidence type="ECO:0000256" key="5">
    <source>
        <dbReference type="ARBA" id="ARBA00022723"/>
    </source>
</evidence>
<dbReference type="Pfam" id="PF00799">
    <property type="entry name" value="Gemini_AL1"/>
    <property type="match status" value="1"/>
</dbReference>
<dbReference type="GO" id="GO:0016787">
    <property type="term" value="F:hydrolase activity"/>
    <property type="evidence" value="ECO:0007669"/>
    <property type="project" value="UniProtKB-KW"/>
</dbReference>
<dbReference type="GO" id="GO:0016779">
    <property type="term" value="F:nucleotidyltransferase activity"/>
    <property type="evidence" value="ECO:0007669"/>
    <property type="project" value="UniProtKB-KW"/>
</dbReference>
<dbReference type="InterPro" id="IPR049912">
    <property type="entry name" value="CRESS_DNA_REP"/>
</dbReference>
<evidence type="ECO:0000256" key="8">
    <source>
        <dbReference type="ARBA" id="ARBA00022801"/>
    </source>
</evidence>
<keyword evidence="2" id="KW-0548">Nucleotidyltransferase</keyword>
<accession>A0A4D6WUT6</accession>
<keyword evidence="12" id="KW-0934">Plastid</keyword>
<keyword evidence="5" id="KW-0479">Metal-binding</keyword>
<dbReference type="GO" id="GO:0003677">
    <property type="term" value="F:DNA binding"/>
    <property type="evidence" value="ECO:0007669"/>
    <property type="project" value="UniProtKB-KW"/>
</dbReference>
<evidence type="ECO:0000256" key="1">
    <source>
        <dbReference type="ARBA" id="ARBA00022679"/>
    </source>
</evidence>
<dbReference type="AlphaFoldDB" id="A0A4D6WUT6"/>
<dbReference type="GO" id="GO:0006260">
    <property type="term" value="P:DNA replication"/>
    <property type="evidence" value="ECO:0007669"/>
    <property type="project" value="UniProtKB-KW"/>
</dbReference>
<evidence type="ECO:0000256" key="10">
    <source>
        <dbReference type="ARBA" id="ARBA00023125"/>
    </source>
</evidence>
<keyword evidence="9" id="KW-0190">Covalent protein-DNA linkage</keyword>
<dbReference type="GO" id="GO:0046872">
    <property type="term" value="F:metal ion binding"/>
    <property type="evidence" value="ECO:0007669"/>
    <property type="project" value="UniProtKB-KW"/>
</dbReference>
<dbReference type="Gene3D" id="3.40.1310.20">
    <property type="match status" value="1"/>
</dbReference>
<reference evidence="12" key="2">
    <citation type="submission" date="2019-04" db="EMBL/GenBank/DDBJ databases">
        <authorList>
            <person name="Pasella M."/>
        </authorList>
    </citation>
    <scope>NUCLEOTIDE SEQUENCE</scope>
    <source>
        <strain evidence="12">HV05337</strain>
    </source>
</reference>
<evidence type="ECO:0000259" key="11">
    <source>
        <dbReference type="PROSITE" id="PS52020"/>
    </source>
</evidence>
<dbReference type="EMBL" id="MK814681">
    <property type="protein sequence ID" value="QCI07407.1"/>
    <property type="molecule type" value="Genomic_DNA"/>
</dbReference>
<keyword evidence="7" id="KW-0255">Endonuclease</keyword>
<keyword evidence="1" id="KW-0808">Transferase</keyword>
<name>A0A4D6WUT6_9FLOR</name>
<keyword evidence="6" id="KW-0547">Nucleotide-binding</keyword>
<evidence type="ECO:0000256" key="2">
    <source>
        <dbReference type="ARBA" id="ARBA00022695"/>
    </source>
</evidence>
<proteinExistence type="predicted"/>
<organism evidence="12">
    <name type="scientific">Leiomenia cribrosa</name>
    <dbReference type="NCBI Taxonomy" id="217483"/>
    <lineage>
        <taxon>Eukaryota</taxon>
        <taxon>Rhodophyta</taxon>
        <taxon>Florideophyceae</taxon>
        <taxon>Rhodymeniophycidae</taxon>
        <taxon>Gigartinales</taxon>
        <taxon>Kallymeniaceae</taxon>
        <taxon>Leiomenia</taxon>
    </lineage>
</organism>
<evidence type="ECO:0000256" key="3">
    <source>
        <dbReference type="ARBA" id="ARBA00022705"/>
    </source>
</evidence>
<keyword evidence="4" id="KW-0540">Nuclease</keyword>
<dbReference type="GO" id="GO:0004519">
    <property type="term" value="F:endonuclease activity"/>
    <property type="evidence" value="ECO:0007669"/>
    <property type="project" value="UniProtKB-KW"/>
</dbReference>
<evidence type="ECO:0000256" key="6">
    <source>
        <dbReference type="ARBA" id="ARBA00022741"/>
    </source>
</evidence>
<keyword evidence="3" id="KW-0235">DNA replication</keyword>
<keyword evidence="8" id="KW-0378">Hydrolase</keyword>
<reference evidence="12" key="1">
    <citation type="journal article" date="2019" name="Mol. Phylogenet. Evol.">
        <title>Morphological evolution and classification of the red algal order Ceramiales inferred using plastid phylogenomics.</title>
        <authorList>
            <person name="Diaz-Tapia P."/>
            <person name="Pasella M.M."/>
            <person name="Verbruggen H."/>
            <person name="Maggs C.A."/>
        </authorList>
    </citation>
    <scope>NUCLEOTIDE SEQUENCE</scope>
    <source>
        <strain evidence="12">HV05337</strain>
    </source>
</reference>
<sequence>MNKQTKKFRISSKGFILTYPQSKIVNEKTVTINKEDLEYYLQPIFEKRIIEQFIIAEEESGEQTPYRHFHVFIRTKFKKEITRKETLDVKGIHGNYQSTRNNKQTIEYIIKGPNVTVIKGELNNKLQERISPFGRFMYLIKFRKTNPEELLSSIKNA</sequence>
<feature type="domain" description="CRESS-DNA virus Rep endonuclease" evidence="11">
    <location>
        <begin position="9"/>
        <end position="122"/>
    </location>
</feature>